<sequence>MAFALSLLSLALLLSVHYTKAAALLPLEHRTIQLIPVPVTAFQAPSADVVTDNFVPLTKLSSTSSSPSTLEAVRKGLSPSDLNRFSEDPPANGSAPLVSIHGVAYLINITFGTQDVQLTLDTGSSDTWLIRNGFKCTDPYGRSRSTGSCRFGPVYNGNITQIPNENLQTLYGDGSFVIGVVGTQDITIAGIKVQNQTLSTLAYWNGDGVSSGILGLAYPAMTSIFSGVDPSKDNSGNRVPYDPIFTTMYKRSLSAPTFSLAIQRDSSGVGGYVAFGGLPAAVTTNGSFASTPIQILTSLRPTANTFYTITPDALVYRGAAARNPSQYIVDSGSSLTYVPTDVAKSVADLFSPKATFDDSQGAYFVSCNATAPSFGVKIGGTIFNLDPQDLILQLQQNPTTGECLLGVTDGGRGPYTLGVTFLNNVIAVFDVGAAQMRFAAHSY</sequence>
<protein>
    <recommendedName>
        <fullName evidence="6">Peptidase A1 domain-containing protein</fullName>
    </recommendedName>
</protein>
<dbReference type="CDD" id="cd05471">
    <property type="entry name" value="pepsin_like"/>
    <property type="match status" value="1"/>
</dbReference>
<feature type="domain" description="Peptidase A1" evidence="6">
    <location>
        <begin position="105"/>
        <end position="439"/>
    </location>
</feature>
<keyword evidence="4" id="KW-0645">Protease</keyword>
<dbReference type="GO" id="GO:0006508">
    <property type="term" value="P:proteolysis"/>
    <property type="evidence" value="ECO:0007669"/>
    <property type="project" value="UniProtKB-KW"/>
</dbReference>
<keyword evidence="4" id="KW-0378">Hydrolase</keyword>
<evidence type="ECO:0000256" key="2">
    <source>
        <dbReference type="ARBA" id="ARBA00022750"/>
    </source>
</evidence>
<feature type="active site" evidence="3">
    <location>
        <position position="121"/>
    </location>
</feature>
<dbReference type="Gene3D" id="2.40.70.10">
    <property type="entry name" value="Acid Proteases"/>
    <property type="match status" value="2"/>
</dbReference>
<organism evidence="7 8">
    <name type="scientific">Venturia effusa</name>
    <dbReference type="NCBI Taxonomy" id="50376"/>
    <lineage>
        <taxon>Eukaryota</taxon>
        <taxon>Fungi</taxon>
        <taxon>Dikarya</taxon>
        <taxon>Ascomycota</taxon>
        <taxon>Pezizomycotina</taxon>
        <taxon>Dothideomycetes</taxon>
        <taxon>Pleosporomycetidae</taxon>
        <taxon>Venturiales</taxon>
        <taxon>Venturiaceae</taxon>
        <taxon>Venturia</taxon>
    </lineage>
</organism>
<feature type="signal peptide" evidence="5">
    <location>
        <begin position="1"/>
        <end position="21"/>
    </location>
</feature>
<evidence type="ECO:0000313" key="7">
    <source>
        <dbReference type="EMBL" id="QDS76234.1"/>
    </source>
</evidence>
<dbReference type="PRINTS" id="PR00792">
    <property type="entry name" value="PEPSIN"/>
</dbReference>
<evidence type="ECO:0000256" key="1">
    <source>
        <dbReference type="ARBA" id="ARBA00007447"/>
    </source>
</evidence>
<dbReference type="InterPro" id="IPR001461">
    <property type="entry name" value="Aspartic_peptidase_A1"/>
</dbReference>
<reference evidence="7 8" key="1">
    <citation type="submission" date="2019-07" db="EMBL/GenBank/DDBJ databases">
        <title>Finished genome of Venturia effusa.</title>
        <authorList>
            <person name="Young C.A."/>
            <person name="Cox M.P."/>
            <person name="Ganley A.R.D."/>
            <person name="David W.J."/>
        </authorList>
    </citation>
    <scope>NUCLEOTIDE SEQUENCE [LARGE SCALE GENOMIC DNA]</scope>
    <source>
        <strain evidence="8">albino</strain>
    </source>
</reference>
<dbReference type="AlphaFoldDB" id="A0A517LKS1"/>
<gene>
    <name evidence="7" type="ORF">FKW77_000290</name>
</gene>
<comment type="similarity">
    <text evidence="1 4">Belongs to the peptidase A1 family.</text>
</comment>
<accession>A0A517LKS1</accession>
<proteinExistence type="inferred from homology"/>
<dbReference type="Pfam" id="PF00026">
    <property type="entry name" value="Asp"/>
    <property type="match status" value="1"/>
</dbReference>
<dbReference type="PROSITE" id="PS51767">
    <property type="entry name" value="PEPTIDASE_A1"/>
    <property type="match status" value="1"/>
</dbReference>
<evidence type="ECO:0000259" key="6">
    <source>
        <dbReference type="PROSITE" id="PS51767"/>
    </source>
</evidence>
<evidence type="ECO:0000256" key="3">
    <source>
        <dbReference type="PIRSR" id="PIRSR601461-1"/>
    </source>
</evidence>
<dbReference type="InterPro" id="IPR033121">
    <property type="entry name" value="PEPTIDASE_A1"/>
</dbReference>
<keyword evidence="2 4" id="KW-0064">Aspartyl protease</keyword>
<dbReference type="STRING" id="50376.A0A517LKS1"/>
<evidence type="ECO:0000256" key="4">
    <source>
        <dbReference type="RuleBase" id="RU000454"/>
    </source>
</evidence>
<dbReference type="SUPFAM" id="SSF50630">
    <property type="entry name" value="Acid proteases"/>
    <property type="match status" value="1"/>
</dbReference>
<evidence type="ECO:0000313" key="8">
    <source>
        <dbReference type="Proteomes" id="UP000316270"/>
    </source>
</evidence>
<dbReference type="OrthoDB" id="15189at2759"/>
<dbReference type="EMBL" id="CP042199">
    <property type="protein sequence ID" value="QDS76234.1"/>
    <property type="molecule type" value="Genomic_DNA"/>
</dbReference>
<dbReference type="Proteomes" id="UP000316270">
    <property type="component" value="Chromosome 15"/>
</dbReference>
<keyword evidence="8" id="KW-1185">Reference proteome</keyword>
<dbReference type="GO" id="GO:0004190">
    <property type="term" value="F:aspartic-type endopeptidase activity"/>
    <property type="evidence" value="ECO:0007669"/>
    <property type="project" value="UniProtKB-KW"/>
</dbReference>
<dbReference type="PANTHER" id="PTHR47966:SF47">
    <property type="entry name" value="ENDOPEPTIDASE, PUTATIVE (AFU_ORTHOLOGUE AFUA_3G01220)-RELATED"/>
    <property type="match status" value="1"/>
</dbReference>
<dbReference type="PANTHER" id="PTHR47966">
    <property type="entry name" value="BETA-SITE APP-CLEAVING ENZYME, ISOFORM A-RELATED"/>
    <property type="match status" value="1"/>
</dbReference>
<feature type="active site" evidence="3">
    <location>
        <position position="330"/>
    </location>
</feature>
<dbReference type="InterPro" id="IPR001969">
    <property type="entry name" value="Aspartic_peptidase_AS"/>
</dbReference>
<dbReference type="InterPro" id="IPR021109">
    <property type="entry name" value="Peptidase_aspartic_dom_sf"/>
</dbReference>
<keyword evidence="5" id="KW-0732">Signal</keyword>
<dbReference type="GO" id="GO:0000324">
    <property type="term" value="C:fungal-type vacuole"/>
    <property type="evidence" value="ECO:0007669"/>
    <property type="project" value="TreeGrafter"/>
</dbReference>
<dbReference type="PROSITE" id="PS00141">
    <property type="entry name" value="ASP_PROTEASE"/>
    <property type="match status" value="1"/>
</dbReference>
<name>A0A517LKS1_9PEZI</name>
<dbReference type="InterPro" id="IPR034164">
    <property type="entry name" value="Pepsin-like_dom"/>
</dbReference>
<evidence type="ECO:0000256" key="5">
    <source>
        <dbReference type="SAM" id="SignalP"/>
    </source>
</evidence>
<feature type="chain" id="PRO_5021851663" description="Peptidase A1 domain-containing protein" evidence="5">
    <location>
        <begin position="22"/>
        <end position="443"/>
    </location>
</feature>